<gene>
    <name evidence="2" type="ORF">HED55_03465</name>
</gene>
<evidence type="ECO:0000256" key="1">
    <source>
        <dbReference type="SAM" id="Phobius"/>
    </source>
</evidence>
<dbReference type="EMBL" id="JAAVLN010000001">
    <property type="protein sequence ID" value="NKC02768.1"/>
    <property type="molecule type" value="Genomic_DNA"/>
</dbReference>
<keyword evidence="1" id="KW-1133">Transmembrane helix</keyword>
<sequence length="72" mass="8077">MPALTGWHFLLGTIVLLIKPAGWSTFFKIRRHSQKARKTKINENEKGDISAVIACYKKMVEMALTAVRFGVG</sequence>
<evidence type="ECO:0000313" key="3">
    <source>
        <dbReference type="Proteomes" id="UP000704467"/>
    </source>
</evidence>
<comment type="caution">
    <text evidence="2">The sequence shown here is derived from an EMBL/GenBank/DDBJ whole genome shotgun (WGS) entry which is preliminary data.</text>
</comment>
<protein>
    <submittedName>
        <fullName evidence="2">Uncharacterized protein</fullName>
    </submittedName>
</protein>
<keyword evidence="1" id="KW-0812">Transmembrane</keyword>
<evidence type="ECO:0000313" key="2">
    <source>
        <dbReference type="EMBL" id="NKC02768.1"/>
    </source>
</evidence>
<feature type="transmembrane region" description="Helical" evidence="1">
    <location>
        <begin position="6"/>
        <end position="27"/>
    </location>
</feature>
<dbReference type="Proteomes" id="UP000704467">
    <property type="component" value="Unassembled WGS sequence"/>
</dbReference>
<keyword evidence="1" id="KW-0472">Membrane</keyword>
<organism evidence="2 3">
    <name type="scientific">Brucella haematophila</name>
    <dbReference type="NCBI Taxonomy" id="419474"/>
    <lineage>
        <taxon>Bacteria</taxon>
        <taxon>Pseudomonadati</taxon>
        <taxon>Pseudomonadota</taxon>
        <taxon>Alphaproteobacteria</taxon>
        <taxon>Hyphomicrobiales</taxon>
        <taxon>Brucellaceae</taxon>
        <taxon>Brucella/Ochrobactrum group</taxon>
        <taxon>Brucella</taxon>
    </lineage>
</organism>
<reference evidence="2 3" key="1">
    <citation type="submission" date="2020-03" db="EMBL/GenBank/DDBJ databases">
        <title>Whole genome sequencing of clinical and environmental type strains of Ochrobactrum.</title>
        <authorList>
            <person name="Dharne M."/>
        </authorList>
    </citation>
    <scope>NUCLEOTIDE SEQUENCE [LARGE SCALE GENOMIC DNA]</scope>
    <source>
        <strain evidence="2 3">CIP 109452</strain>
    </source>
</reference>
<name>A0ABX1DK10_9HYPH</name>
<proteinExistence type="predicted"/>
<accession>A0ABX1DK10</accession>
<keyword evidence="3" id="KW-1185">Reference proteome</keyword>